<evidence type="ECO:0000256" key="5">
    <source>
        <dbReference type="ARBA" id="ARBA00022692"/>
    </source>
</evidence>
<keyword evidence="4" id="KW-1003">Cell membrane</keyword>
<evidence type="ECO:0000256" key="8">
    <source>
        <dbReference type="ARBA" id="ARBA00023136"/>
    </source>
</evidence>
<evidence type="ECO:0000256" key="7">
    <source>
        <dbReference type="ARBA" id="ARBA00023065"/>
    </source>
</evidence>
<accession>A0ABM7P5Y4</accession>
<gene>
    <name evidence="11" type="ORF">PSDVSF_22560</name>
</gene>
<keyword evidence="3" id="KW-0050">Antiport</keyword>
<dbReference type="NCBIfam" id="TIGR00797">
    <property type="entry name" value="matE"/>
    <property type="match status" value="1"/>
</dbReference>
<feature type="transmembrane region" description="Helical" evidence="10">
    <location>
        <begin position="53"/>
        <end position="75"/>
    </location>
</feature>
<feature type="transmembrane region" description="Helical" evidence="10">
    <location>
        <begin position="241"/>
        <end position="267"/>
    </location>
</feature>
<dbReference type="Proteomes" id="UP001053296">
    <property type="component" value="Chromosome"/>
</dbReference>
<dbReference type="EMBL" id="AP024485">
    <property type="protein sequence ID" value="BCS89014.1"/>
    <property type="molecule type" value="Genomic_DNA"/>
</dbReference>
<dbReference type="Pfam" id="PF01554">
    <property type="entry name" value="MatE"/>
    <property type="match status" value="2"/>
</dbReference>
<name>A0ABM7P5Y4_9BACT</name>
<evidence type="ECO:0000256" key="6">
    <source>
        <dbReference type="ARBA" id="ARBA00022989"/>
    </source>
</evidence>
<dbReference type="InterPro" id="IPR002528">
    <property type="entry name" value="MATE_fam"/>
</dbReference>
<evidence type="ECO:0000256" key="9">
    <source>
        <dbReference type="ARBA" id="ARBA00031636"/>
    </source>
</evidence>
<reference evidence="11" key="1">
    <citation type="journal article" date="2022" name="Arch. Microbiol.">
        <title>Pseudodesulfovibrio sediminis sp. nov., a mesophilic and neutrophilic sulfate-reducing bacterium isolated from sediment of a brackish lake.</title>
        <authorList>
            <person name="Takahashi A."/>
            <person name="Kojima H."/>
            <person name="Watanabe M."/>
            <person name="Fukui M."/>
        </authorList>
    </citation>
    <scope>NUCLEOTIDE SEQUENCE</scope>
    <source>
        <strain evidence="11">SF6</strain>
    </source>
</reference>
<feature type="transmembrane region" description="Helical" evidence="10">
    <location>
        <begin position="396"/>
        <end position="420"/>
    </location>
</feature>
<dbReference type="PIRSF" id="PIRSF006603">
    <property type="entry name" value="DinF"/>
    <property type="match status" value="1"/>
</dbReference>
<evidence type="ECO:0000256" key="3">
    <source>
        <dbReference type="ARBA" id="ARBA00022449"/>
    </source>
</evidence>
<feature type="transmembrane region" description="Helical" evidence="10">
    <location>
        <begin position="164"/>
        <end position="186"/>
    </location>
</feature>
<keyword evidence="5 10" id="KW-0812">Transmembrane</keyword>
<sequence length="464" mass="50920">MSIVKRWSAKGGYKEALDIGLPLVVSMLSNTVMTFTDRIFLGNYSMDTLGASLPASIAAFLFLSFFMGVAEYLGVFVAQYTGALQPEKVGRSMWQGIWFSIPSGLFLASLWFIAEPLFALGGHPAAIQELEIVYFRILTIGSAPFLLGICLSCFFSGRGITKPIMIVSIASTLINIPLDYCLINGIGPFPELGIVGAGLATLFSFTVPVICYAWLIFTSANEEEYCVRSAWRFDGSLMKRFLRFGLPGGVQFFLDIFAITFFVFMVGRLGPIELASTNAVFSIYTLAFLPTIGLHISTSIMVGQAMGDKNPDGAAYATKSVLHIALAYMTVMALLFVVFPEFLLNLFRARGETGHLFDDVVVMGILLMRYAAIFTLIDAVAIIYVGGLKGAGDTRFTMLIMGSAALFCMVIPLLILNIVGVKGVQGPWMCLMLYVSVLAVSFMWRFRKGPWRRIEVIEFSPSMK</sequence>
<feature type="transmembrane region" description="Helical" evidence="10">
    <location>
        <begin position="134"/>
        <end position="157"/>
    </location>
</feature>
<evidence type="ECO:0000313" key="12">
    <source>
        <dbReference type="Proteomes" id="UP001053296"/>
    </source>
</evidence>
<keyword evidence="8 10" id="KW-0472">Membrane</keyword>
<feature type="transmembrane region" description="Helical" evidence="10">
    <location>
        <begin position="426"/>
        <end position="444"/>
    </location>
</feature>
<keyword evidence="12" id="KW-1185">Reference proteome</keyword>
<evidence type="ECO:0000313" key="11">
    <source>
        <dbReference type="EMBL" id="BCS89014.1"/>
    </source>
</evidence>
<dbReference type="PANTHER" id="PTHR43298:SF2">
    <property type="entry name" value="FMN_FAD EXPORTER YEEO-RELATED"/>
    <property type="match status" value="1"/>
</dbReference>
<dbReference type="CDD" id="cd13133">
    <property type="entry name" value="MATE_like_7"/>
    <property type="match status" value="1"/>
</dbReference>
<organism evidence="11 12">
    <name type="scientific">Pseudodesulfovibrio sediminis</name>
    <dbReference type="NCBI Taxonomy" id="2810563"/>
    <lineage>
        <taxon>Bacteria</taxon>
        <taxon>Pseudomonadati</taxon>
        <taxon>Thermodesulfobacteriota</taxon>
        <taxon>Desulfovibrionia</taxon>
        <taxon>Desulfovibrionales</taxon>
        <taxon>Desulfovibrionaceae</taxon>
    </lineage>
</organism>
<evidence type="ECO:0000256" key="4">
    <source>
        <dbReference type="ARBA" id="ARBA00022475"/>
    </source>
</evidence>
<feature type="transmembrane region" description="Helical" evidence="10">
    <location>
        <begin position="321"/>
        <end position="340"/>
    </location>
</feature>
<dbReference type="InterPro" id="IPR048279">
    <property type="entry name" value="MdtK-like"/>
</dbReference>
<evidence type="ECO:0000256" key="10">
    <source>
        <dbReference type="SAM" id="Phobius"/>
    </source>
</evidence>
<feature type="transmembrane region" description="Helical" evidence="10">
    <location>
        <begin position="96"/>
        <end position="114"/>
    </location>
</feature>
<keyword evidence="6 10" id="KW-1133">Transmembrane helix</keyword>
<evidence type="ECO:0000256" key="1">
    <source>
        <dbReference type="ARBA" id="ARBA00004651"/>
    </source>
</evidence>
<dbReference type="InterPro" id="IPR050222">
    <property type="entry name" value="MATE_MdtK"/>
</dbReference>
<feature type="transmembrane region" description="Helical" evidence="10">
    <location>
        <begin position="21"/>
        <end position="41"/>
    </location>
</feature>
<comment type="subcellular location">
    <subcellularLocation>
        <location evidence="1">Cell membrane</location>
        <topology evidence="1">Multi-pass membrane protein</topology>
    </subcellularLocation>
</comment>
<feature type="transmembrane region" description="Helical" evidence="10">
    <location>
        <begin position="192"/>
        <end position="220"/>
    </location>
</feature>
<keyword evidence="7" id="KW-0406">Ion transport</keyword>
<keyword evidence="2" id="KW-0813">Transport</keyword>
<dbReference type="RefSeq" id="WP_229591005.1">
    <property type="nucleotide sequence ID" value="NZ_AP024485.1"/>
</dbReference>
<feature type="transmembrane region" description="Helical" evidence="10">
    <location>
        <begin position="360"/>
        <end position="384"/>
    </location>
</feature>
<protein>
    <recommendedName>
        <fullName evidence="9">Multidrug-efflux transporter</fullName>
    </recommendedName>
</protein>
<dbReference type="PANTHER" id="PTHR43298">
    <property type="entry name" value="MULTIDRUG RESISTANCE PROTEIN NORM-RELATED"/>
    <property type="match status" value="1"/>
</dbReference>
<feature type="transmembrane region" description="Helical" evidence="10">
    <location>
        <begin position="279"/>
        <end position="300"/>
    </location>
</feature>
<evidence type="ECO:0000256" key="2">
    <source>
        <dbReference type="ARBA" id="ARBA00022448"/>
    </source>
</evidence>
<proteinExistence type="predicted"/>